<dbReference type="AlphaFoldDB" id="A0AAE0KNA6"/>
<keyword evidence="4" id="KW-1185">Reference proteome</keyword>
<dbReference type="InterPro" id="IPR020845">
    <property type="entry name" value="AMP-binding_CS"/>
</dbReference>
<dbReference type="InterPro" id="IPR052091">
    <property type="entry name" value="Beta-ala_Activ/Resist"/>
</dbReference>
<proteinExistence type="predicted"/>
<dbReference type="Pfam" id="PF00501">
    <property type="entry name" value="AMP-binding"/>
    <property type="match status" value="1"/>
</dbReference>
<gene>
    <name evidence="3" type="ORF">CYMTET_35845</name>
</gene>
<accession>A0AAE0KNA6</accession>
<evidence type="ECO:0000313" key="4">
    <source>
        <dbReference type="Proteomes" id="UP001190700"/>
    </source>
</evidence>
<dbReference type="PANTHER" id="PTHR44394:SF1">
    <property type="entry name" value="BETA-ALANINE-ACTIVATING ENZYME"/>
    <property type="match status" value="1"/>
</dbReference>
<dbReference type="PROSITE" id="PS00455">
    <property type="entry name" value="AMP_BINDING"/>
    <property type="match status" value="1"/>
</dbReference>
<feature type="domain" description="AMP-dependent synthetase/ligase" evidence="2">
    <location>
        <begin position="13"/>
        <end position="239"/>
    </location>
</feature>
<dbReference type="InterPro" id="IPR000873">
    <property type="entry name" value="AMP-dep_synth/lig_dom"/>
</dbReference>
<name>A0AAE0KNA6_9CHLO</name>
<evidence type="ECO:0000259" key="2">
    <source>
        <dbReference type="Pfam" id="PF00501"/>
    </source>
</evidence>
<evidence type="ECO:0000256" key="1">
    <source>
        <dbReference type="SAM" id="MobiDB-lite"/>
    </source>
</evidence>
<dbReference type="InterPro" id="IPR042099">
    <property type="entry name" value="ANL_N_sf"/>
</dbReference>
<reference evidence="3 4" key="1">
    <citation type="journal article" date="2015" name="Genome Biol. Evol.">
        <title>Comparative Genomics of a Bacterivorous Green Alga Reveals Evolutionary Causalities and Consequences of Phago-Mixotrophic Mode of Nutrition.</title>
        <authorList>
            <person name="Burns J.A."/>
            <person name="Paasch A."/>
            <person name="Narechania A."/>
            <person name="Kim E."/>
        </authorList>
    </citation>
    <scope>NUCLEOTIDE SEQUENCE [LARGE SCALE GENOMIC DNA]</scope>
    <source>
        <strain evidence="3 4">PLY_AMNH</strain>
    </source>
</reference>
<comment type="caution">
    <text evidence="3">The sequence shown here is derived from an EMBL/GenBank/DDBJ whole genome shotgun (WGS) entry which is preliminary data.</text>
</comment>
<dbReference type="PANTHER" id="PTHR44394">
    <property type="entry name" value="BETA-ALANINE-ACTIVATING ENZYME"/>
    <property type="match status" value="1"/>
</dbReference>
<dbReference type="EMBL" id="LGRX02022991">
    <property type="protein sequence ID" value="KAK3254958.1"/>
    <property type="molecule type" value="Genomic_DNA"/>
</dbReference>
<dbReference type="Proteomes" id="UP001190700">
    <property type="component" value="Unassembled WGS sequence"/>
</dbReference>
<dbReference type="SUPFAM" id="SSF56801">
    <property type="entry name" value="Acetyl-CoA synthetase-like"/>
    <property type="match status" value="1"/>
</dbReference>
<sequence length="316" mass="33344">MIGNRNTLHGAVAAQAASWPKRPAIYDGDVVFAFGALEAAAVNLARVILKTGAAVSGGEAPIGICGEGYRSVVAILAILKSGNAYVPLDPLYPTEQIQFMVQETRMKLILVVHNRLCDPKGVLGGHWFQGDMLLLESIWDSSLACSTATPTSSSSASSSSEVVSEVVSDVSDGSLAYVIYTSGSSGRARGTGVMGSHAAIMNRLQWMWLRFPWGPGEVACQKTSYNFLDSVWETFGALGALFRRVWEAFRALSGAPPAAGGEETFGAIAHSRPRVKHQRATQCFLAACRKPSGALGARSAVGKPGSLSALSRPILS</sequence>
<dbReference type="Gene3D" id="3.40.50.12780">
    <property type="entry name" value="N-terminal domain of ligase-like"/>
    <property type="match status" value="1"/>
</dbReference>
<organism evidence="3 4">
    <name type="scientific">Cymbomonas tetramitiformis</name>
    <dbReference type="NCBI Taxonomy" id="36881"/>
    <lineage>
        <taxon>Eukaryota</taxon>
        <taxon>Viridiplantae</taxon>
        <taxon>Chlorophyta</taxon>
        <taxon>Pyramimonadophyceae</taxon>
        <taxon>Pyramimonadales</taxon>
        <taxon>Pyramimonadaceae</taxon>
        <taxon>Cymbomonas</taxon>
    </lineage>
</organism>
<evidence type="ECO:0000313" key="3">
    <source>
        <dbReference type="EMBL" id="KAK3254958.1"/>
    </source>
</evidence>
<protein>
    <recommendedName>
        <fullName evidence="2">AMP-dependent synthetase/ligase domain-containing protein</fullName>
    </recommendedName>
</protein>
<dbReference type="GO" id="GO:0043041">
    <property type="term" value="P:amino acid activation for nonribosomal peptide biosynthetic process"/>
    <property type="evidence" value="ECO:0007669"/>
    <property type="project" value="TreeGrafter"/>
</dbReference>
<feature type="region of interest" description="Disordered" evidence="1">
    <location>
        <begin position="295"/>
        <end position="316"/>
    </location>
</feature>